<reference evidence="2" key="1">
    <citation type="journal article" date="2024" name="Front. Bioeng. Biotechnol.">
        <title>Genome-scale model development and genomic sequencing of the oleaginous clade Lipomyces.</title>
        <authorList>
            <person name="Czajka J.J."/>
            <person name="Han Y."/>
            <person name="Kim J."/>
            <person name="Mondo S.J."/>
            <person name="Hofstad B.A."/>
            <person name="Robles A."/>
            <person name="Haridas S."/>
            <person name="Riley R."/>
            <person name="LaButti K."/>
            <person name="Pangilinan J."/>
            <person name="Andreopoulos W."/>
            <person name="Lipzen A."/>
            <person name="Yan J."/>
            <person name="Wang M."/>
            <person name="Ng V."/>
            <person name="Grigoriev I.V."/>
            <person name="Spatafora J.W."/>
            <person name="Magnuson J.K."/>
            <person name="Baker S.E."/>
            <person name="Pomraning K.R."/>
        </authorList>
    </citation>
    <scope>NUCLEOTIDE SEQUENCE [LARGE SCALE GENOMIC DNA]</scope>
    <source>
        <strain evidence="2">CBS 10300</strain>
    </source>
</reference>
<accession>A0ACC3TD92</accession>
<organism evidence="1 2">
    <name type="scientific">Lipomyces orientalis</name>
    <dbReference type="NCBI Taxonomy" id="1233043"/>
    <lineage>
        <taxon>Eukaryota</taxon>
        <taxon>Fungi</taxon>
        <taxon>Dikarya</taxon>
        <taxon>Ascomycota</taxon>
        <taxon>Saccharomycotina</taxon>
        <taxon>Lipomycetes</taxon>
        <taxon>Lipomycetales</taxon>
        <taxon>Lipomycetaceae</taxon>
        <taxon>Lipomyces</taxon>
    </lineage>
</organism>
<comment type="caution">
    <text evidence="1">The sequence shown here is derived from an EMBL/GenBank/DDBJ whole genome shotgun (WGS) entry which is preliminary data.</text>
</comment>
<name>A0ACC3TD92_9ASCO</name>
<feature type="non-terminal residue" evidence="1">
    <location>
        <position position="1"/>
    </location>
</feature>
<evidence type="ECO:0000313" key="1">
    <source>
        <dbReference type="EMBL" id="KAK9319127.1"/>
    </source>
</evidence>
<sequence length="221" mass="25152">NQLTGANFLDYYILYVYSSVDIADLKLAAFIQYAIKVIMTIPAILWSDKWGRRPFLIIGGLVMAAYFFVAGGLYHLFGEPNPVLDKPYAWLIHGHVPPCLYLAIAAFNLSWAPVAWIYSSEVVPLRIRATTVSLALTCRWTINFAVGFGILPLFRATKWGIFIMFELFNVKSSTANFVFAPETKQRTLEEVDEIFEHGVPLWKSFLSLQESNRLETMAREK</sequence>
<evidence type="ECO:0000313" key="2">
    <source>
        <dbReference type="Proteomes" id="UP001489719"/>
    </source>
</evidence>
<keyword evidence="2" id="KW-1185">Reference proteome</keyword>
<gene>
    <name evidence="1" type="ORF">V1517DRAFT_266851</name>
</gene>
<dbReference type="Proteomes" id="UP001489719">
    <property type="component" value="Unassembled WGS sequence"/>
</dbReference>
<protein>
    <submittedName>
        <fullName evidence="1">General substrate transporter</fullName>
    </submittedName>
</protein>
<proteinExistence type="predicted"/>
<dbReference type="EMBL" id="MU970225">
    <property type="protein sequence ID" value="KAK9319127.1"/>
    <property type="molecule type" value="Genomic_DNA"/>
</dbReference>